<dbReference type="SUPFAM" id="SSF53850">
    <property type="entry name" value="Periplasmic binding protein-like II"/>
    <property type="match status" value="1"/>
</dbReference>
<name>A0A1I3Z1L4_9PROT</name>
<dbReference type="EMBL" id="FOSQ01000002">
    <property type="protein sequence ID" value="SFK37935.1"/>
    <property type="molecule type" value="Genomic_DNA"/>
</dbReference>
<proteinExistence type="inferred from homology"/>
<dbReference type="PANTHER" id="PTHR42928">
    <property type="entry name" value="TRICARBOXYLATE-BINDING PROTEIN"/>
    <property type="match status" value="1"/>
</dbReference>
<dbReference type="AlphaFoldDB" id="A0A1I3Z1L4"/>
<dbReference type="PANTHER" id="PTHR42928:SF5">
    <property type="entry name" value="BLR1237 PROTEIN"/>
    <property type="match status" value="1"/>
</dbReference>
<keyword evidence="2" id="KW-0675">Receptor</keyword>
<evidence type="ECO:0000256" key="1">
    <source>
        <dbReference type="ARBA" id="ARBA00006987"/>
    </source>
</evidence>
<reference evidence="2 3" key="1">
    <citation type="submission" date="2016-10" db="EMBL/GenBank/DDBJ databases">
        <authorList>
            <person name="de Groot N.N."/>
        </authorList>
    </citation>
    <scope>NUCLEOTIDE SEQUENCE [LARGE SCALE GENOMIC DNA]</scope>
    <source>
        <strain evidence="2 3">DSM 19981</strain>
    </source>
</reference>
<keyword evidence="3" id="KW-1185">Reference proteome</keyword>
<evidence type="ECO:0000313" key="3">
    <source>
        <dbReference type="Proteomes" id="UP000199473"/>
    </source>
</evidence>
<dbReference type="Gene3D" id="3.40.190.150">
    <property type="entry name" value="Bordetella uptake gene, domain 1"/>
    <property type="match status" value="1"/>
</dbReference>
<evidence type="ECO:0000313" key="2">
    <source>
        <dbReference type="EMBL" id="SFK37935.1"/>
    </source>
</evidence>
<organism evidence="2 3">
    <name type="scientific">Falsiroseomonas stagni DSM 19981</name>
    <dbReference type="NCBI Taxonomy" id="1123062"/>
    <lineage>
        <taxon>Bacteria</taxon>
        <taxon>Pseudomonadati</taxon>
        <taxon>Pseudomonadota</taxon>
        <taxon>Alphaproteobacteria</taxon>
        <taxon>Acetobacterales</taxon>
        <taxon>Roseomonadaceae</taxon>
        <taxon>Falsiroseomonas</taxon>
    </lineage>
</organism>
<sequence length="326" mass="34376">MESDIWGTRYMRSLLTALLGAILLVAPAAAQDWPTRPVRLLVGFPAGGPTDIPARIIADQLRARLPQPVVIENRTGAGGRIALDHVMSQPRDGHTLLVCTYIDALNTLGTARPYPLSDLAPISQITRAYYALVVPNSLPARDAREFAALAAARPEAVAFGHVGGASMPNLVARIFEGLVGARMVEVPYRGTPPVLQDLIAGRLQLFVGPLVNTMPLAQAGQVRAIGMTSPERLAVAPDVPTLREQGIDLVAQGWLGICGANGIPAPVVATVNRLVVEAVASPEYRAAVEGTGAGAVSSSPAELGRLMEETVAQYRGVIRGFNIPLD</sequence>
<protein>
    <submittedName>
        <fullName evidence="2">Tripartite-type tricarboxylate transporter, receptor component TctC</fullName>
    </submittedName>
</protein>
<dbReference type="CDD" id="cd07012">
    <property type="entry name" value="PBP2_Bug_TTT"/>
    <property type="match status" value="1"/>
</dbReference>
<dbReference type="Gene3D" id="3.40.190.10">
    <property type="entry name" value="Periplasmic binding protein-like II"/>
    <property type="match status" value="1"/>
</dbReference>
<comment type="similarity">
    <text evidence="1">Belongs to the UPF0065 (bug) family.</text>
</comment>
<dbReference type="InterPro" id="IPR005064">
    <property type="entry name" value="BUG"/>
</dbReference>
<gene>
    <name evidence="2" type="ORF">SAMN02745775_10260</name>
</gene>
<dbReference type="STRING" id="1123062.SAMN02745775_10260"/>
<dbReference type="InterPro" id="IPR042100">
    <property type="entry name" value="Bug_dom1"/>
</dbReference>
<dbReference type="Proteomes" id="UP000199473">
    <property type="component" value="Unassembled WGS sequence"/>
</dbReference>
<dbReference type="PIRSF" id="PIRSF017082">
    <property type="entry name" value="YflP"/>
    <property type="match status" value="1"/>
</dbReference>
<dbReference type="Pfam" id="PF03401">
    <property type="entry name" value="TctC"/>
    <property type="match status" value="1"/>
</dbReference>
<accession>A0A1I3Z1L4</accession>